<dbReference type="InterPro" id="IPR010985">
    <property type="entry name" value="Ribbon_hlx_hlx"/>
</dbReference>
<organism evidence="2 3">
    <name type="scientific">Chroogloeocystis siderophila 5.2 s.c.1</name>
    <dbReference type="NCBI Taxonomy" id="247279"/>
    <lineage>
        <taxon>Bacteria</taxon>
        <taxon>Bacillati</taxon>
        <taxon>Cyanobacteriota</taxon>
        <taxon>Cyanophyceae</taxon>
        <taxon>Oscillatoriophycideae</taxon>
        <taxon>Chroococcales</taxon>
        <taxon>Chroococcaceae</taxon>
        <taxon>Chroogloeocystis</taxon>
    </lineage>
</organism>
<accession>A0A1U7HIJ3</accession>
<sequence length="48" mass="5421">MKEKKHSLTLRLDDVEKEKLEKLAEASGLSLAATMRQLIRNAKVKNNA</sequence>
<gene>
    <name evidence="2" type="ORF">NIES1031_18060</name>
</gene>
<reference evidence="2 3" key="1">
    <citation type="submission" date="2016-11" db="EMBL/GenBank/DDBJ databases">
        <title>Draft Genome Sequences of Nine Cyanobacterial Strains from Diverse Habitats.</title>
        <authorList>
            <person name="Zhu T."/>
            <person name="Hou S."/>
            <person name="Lu X."/>
            <person name="Hess W.R."/>
        </authorList>
    </citation>
    <scope>NUCLEOTIDE SEQUENCE [LARGE SCALE GENOMIC DNA]</scope>
    <source>
        <strain evidence="2 3">5.2 s.c.1</strain>
    </source>
</reference>
<dbReference type="InterPro" id="IPR002145">
    <property type="entry name" value="CopG"/>
</dbReference>
<dbReference type="EMBL" id="MRCC01000016">
    <property type="protein sequence ID" value="OKH23358.1"/>
    <property type="molecule type" value="Genomic_DNA"/>
</dbReference>
<protein>
    <submittedName>
        <fullName evidence="2">Ribbon-helix-helix protein, CopG family</fullName>
    </submittedName>
</protein>
<dbReference type="Proteomes" id="UP000185984">
    <property type="component" value="Unassembled WGS sequence"/>
</dbReference>
<dbReference type="Pfam" id="PF01402">
    <property type="entry name" value="RHH_1"/>
    <property type="match status" value="1"/>
</dbReference>
<proteinExistence type="predicted"/>
<evidence type="ECO:0000313" key="2">
    <source>
        <dbReference type="EMBL" id="OKH23358.1"/>
    </source>
</evidence>
<keyword evidence="3" id="KW-1185">Reference proteome</keyword>
<evidence type="ECO:0000259" key="1">
    <source>
        <dbReference type="Pfam" id="PF01402"/>
    </source>
</evidence>
<dbReference type="RefSeq" id="WP_073550889.1">
    <property type="nucleotide sequence ID" value="NZ_CAWMVK010000008.1"/>
</dbReference>
<dbReference type="GO" id="GO:0006355">
    <property type="term" value="P:regulation of DNA-templated transcription"/>
    <property type="evidence" value="ECO:0007669"/>
    <property type="project" value="InterPro"/>
</dbReference>
<name>A0A1U7HIJ3_9CHRO</name>
<dbReference type="SUPFAM" id="SSF47598">
    <property type="entry name" value="Ribbon-helix-helix"/>
    <property type="match status" value="1"/>
</dbReference>
<evidence type="ECO:0000313" key="3">
    <source>
        <dbReference type="Proteomes" id="UP000185984"/>
    </source>
</evidence>
<comment type="caution">
    <text evidence="2">The sequence shown here is derived from an EMBL/GenBank/DDBJ whole genome shotgun (WGS) entry which is preliminary data.</text>
</comment>
<feature type="domain" description="Ribbon-helix-helix protein CopG" evidence="1">
    <location>
        <begin position="7"/>
        <end position="43"/>
    </location>
</feature>
<dbReference type="AlphaFoldDB" id="A0A1U7HIJ3"/>